<reference evidence="3" key="1">
    <citation type="submission" date="2016-11" db="UniProtKB">
        <authorList>
            <consortium name="WormBaseParasite"/>
        </authorList>
    </citation>
    <scope>IDENTIFICATION</scope>
</reference>
<feature type="compositionally biased region" description="Polar residues" evidence="1">
    <location>
        <begin position="1"/>
        <end position="11"/>
    </location>
</feature>
<keyword evidence="2" id="KW-1185">Reference proteome</keyword>
<dbReference type="WBParaSite" id="Csp11.Scaffold512.g2563.t1">
    <property type="protein sequence ID" value="Csp11.Scaffold512.g2563.t1"/>
    <property type="gene ID" value="Csp11.Scaffold512.g2563"/>
</dbReference>
<dbReference type="AlphaFoldDB" id="A0A1I7T5E2"/>
<dbReference type="Proteomes" id="UP000095282">
    <property type="component" value="Unplaced"/>
</dbReference>
<protein>
    <submittedName>
        <fullName evidence="3">ORF3</fullName>
    </submittedName>
</protein>
<accession>A0A1I7T5E2</accession>
<evidence type="ECO:0000256" key="1">
    <source>
        <dbReference type="SAM" id="MobiDB-lite"/>
    </source>
</evidence>
<organism evidence="2 3">
    <name type="scientific">Caenorhabditis tropicalis</name>
    <dbReference type="NCBI Taxonomy" id="1561998"/>
    <lineage>
        <taxon>Eukaryota</taxon>
        <taxon>Metazoa</taxon>
        <taxon>Ecdysozoa</taxon>
        <taxon>Nematoda</taxon>
        <taxon>Chromadorea</taxon>
        <taxon>Rhabditida</taxon>
        <taxon>Rhabditina</taxon>
        <taxon>Rhabditomorpha</taxon>
        <taxon>Rhabditoidea</taxon>
        <taxon>Rhabditidae</taxon>
        <taxon>Peloderinae</taxon>
        <taxon>Caenorhabditis</taxon>
    </lineage>
</organism>
<sequence length="226" mass="25813">MGRTRNLSNSHDACLRRSTRKRTMKRSEDYEYFLNEDSITEEQSNSSEIVKIVKKRTPKGYKPSIVSLSEFTNETYHHREETETVPEPVAFEEVEAESIGCSETDGSLSLSFESSYSDMMSDYNPKVIVSTQRRKAMLSNIVRLQTTDLARMEEKDIINIHCNNLIRRLECVAYSYLDTWTIPCPVFCPPNVFLGGNPDKYSSIESDETAVNKVVENMLNAVSSLH</sequence>
<proteinExistence type="predicted"/>
<evidence type="ECO:0000313" key="2">
    <source>
        <dbReference type="Proteomes" id="UP000095282"/>
    </source>
</evidence>
<dbReference type="eggNOG" id="ENOG502TIRX">
    <property type="taxonomic scope" value="Eukaryota"/>
</dbReference>
<evidence type="ECO:0000313" key="3">
    <source>
        <dbReference type="WBParaSite" id="Csp11.Scaffold512.g2563.t1"/>
    </source>
</evidence>
<name>A0A1I7T5E2_9PELO</name>
<feature type="region of interest" description="Disordered" evidence="1">
    <location>
        <begin position="1"/>
        <end position="21"/>
    </location>
</feature>